<evidence type="ECO:0000313" key="3">
    <source>
        <dbReference type="Proteomes" id="UP000625033"/>
    </source>
</evidence>
<gene>
    <name evidence="2" type="ORF">IW252_001598</name>
</gene>
<accession>A0A931GJ10</accession>
<evidence type="ECO:0000256" key="1">
    <source>
        <dbReference type="ARBA" id="ARBA00023002"/>
    </source>
</evidence>
<dbReference type="SUPFAM" id="SSF51905">
    <property type="entry name" value="FAD/NAD(P)-binding domain"/>
    <property type="match status" value="1"/>
</dbReference>
<dbReference type="Proteomes" id="UP000625033">
    <property type="component" value="Unassembled WGS sequence"/>
</dbReference>
<evidence type="ECO:0000313" key="2">
    <source>
        <dbReference type="EMBL" id="MBG6084831.1"/>
    </source>
</evidence>
<dbReference type="PANTHER" id="PTHR42949">
    <property type="entry name" value="ANAEROBIC GLYCEROL-3-PHOSPHATE DEHYDROGENASE SUBUNIT B"/>
    <property type="match status" value="1"/>
</dbReference>
<dbReference type="PANTHER" id="PTHR42949:SF3">
    <property type="entry name" value="ANAEROBIC GLYCEROL-3-PHOSPHATE DEHYDROGENASE SUBUNIT B"/>
    <property type="match status" value="1"/>
</dbReference>
<dbReference type="InterPro" id="IPR036188">
    <property type="entry name" value="FAD/NAD-bd_sf"/>
</dbReference>
<keyword evidence="3" id="KW-1185">Reference proteome</keyword>
<dbReference type="GO" id="GO:0016491">
    <property type="term" value="F:oxidoreductase activity"/>
    <property type="evidence" value="ECO:0007669"/>
    <property type="project" value="UniProtKB-KW"/>
</dbReference>
<protein>
    <submittedName>
        <fullName evidence="2">Thioredoxin reductase</fullName>
    </submittedName>
</protein>
<dbReference type="EMBL" id="JADOTZ010000001">
    <property type="protein sequence ID" value="MBG6084831.1"/>
    <property type="molecule type" value="Genomic_DNA"/>
</dbReference>
<comment type="caution">
    <text evidence="2">The sequence shown here is derived from an EMBL/GenBank/DDBJ whole genome shotgun (WGS) entry which is preliminary data.</text>
</comment>
<dbReference type="PRINTS" id="PR00368">
    <property type="entry name" value="FADPNR"/>
</dbReference>
<keyword evidence="1" id="KW-0560">Oxidoreductase</keyword>
<sequence length="427" mass="44547">MDHPRTDQHDAAALPVAIIGAGPVGLAAAAHLIERGIDVVLLEAGPSAGAAVAEWGHIKTFSTWRYNIDAAAARLLAAHGWEPPHPKRLPTGTDLVEQYLAPLAGTEPIAASLRTGHRVTAVSRLGLDTTRTLGRADAPFLIVSETADGVVHLTARAVIDASGTWAQPNPVGASGLEVPGEQEARAAGVVTSALPDVLGAERDRFAGQHTLVIGGGHSAANTLLALGRLVDQVPGTRVTWGLRAPSPARVYGGGDADGLPERGALGTRLKNMVESGRIELRTQFTVASVHPHTSGLTVHAHTPHGVEEFDVAALVPATGFRPNLGLLRELQLELDPVMEAPRELGPLIDPQFHSCGTVPAHGATLLAHPEPNFFIVGMKSYGRAPTFLMATGYEQVRSIAAHLAGDQPAAEHVELELPATGVCSTNA</sequence>
<organism evidence="2 3">
    <name type="scientific">Zhihengliuella flava</name>
    <dbReference type="NCBI Taxonomy" id="1285193"/>
    <lineage>
        <taxon>Bacteria</taxon>
        <taxon>Bacillati</taxon>
        <taxon>Actinomycetota</taxon>
        <taxon>Actinomycetes</taxon>
        <taxon>Micrococcales</taxon>
        <taxon>Micrococcaceae</taxon>
        <taxon>Zhihengliuella</taxon>
    </lineage>
</organism>
<dbReference type="InterPro" id="IPR051691">
    <property type="entry name" value="Metab_Enz_Cyan_OpOx_G3PDH"/>
</dbReference>
<dbReference type="RefSeq" id="WP_196836084.1">
    <property type="nucleotide sequence ID" value="NZ_JADOTZ010000001.1"/>
</dbReference>
<dbReference type="Gene3D" id="3.50.50.60">
    <property type="entry name" value="FAD/NAD(P)-binding domain"/>
    <property type="match status" value="1"/>
</dbReference>
<dbReference type="Pfam" id="PF13738">
    <property type="entry name" value="Pyr_redox_3"/>
    <property type="match status" value="1"/>
</dbReference>
<reference evidence="2" key="1">
    <citation type="submission" date="2020-11" db="EMBL/GenBank/DDBJ databases">
        <title>Sequencing the genomes of 1000 actinobacteria strains.</title>
        <authorList>
            <person name="Klenk H.-P."/>
        </authorList>
    </citation>
    <scope>NUCLEOTIDE SEQUENCE</scope>
    <source>
        <strain evidence="2">DSM 26152</strain>
    </source>
</reference>
<proteinExistence type="predicted"/>
<dbReference type="AlphaFoldDB" id="A0A931GJ10"/>
<name>A0A931GJ10_9MICC</name>